<dbReference type="InterPro" id="IPR000352">
    <property type="entry name" value="Pep_chain_release_fac_I"/>
</dbReference>
<evidence type="ECO:0000256" key="7">
    <source>
        <dbReference type="ARBA" id="ARBA00050039"/>
    </source>
</evidence>
<feature type="coiled-coil region" evidence="9">
    <location>
        <begin position="48"/>
        <end position="94"/>
    </location>
</feature>
<accession>A0A9D0ZTE3</accession>
<comment type="similarity">
    <text evidence="3 8">Belongs to the prokaryotic/mitochondrial release factor family.</text>
</comment>
<dbReference type="InterPro" id="IPR004373">
    <property type="entry name" value="RF-1"/>
</dbReference>
<dbReference type="Gene3D" id="3.30.160.20">
    <property type="match status" value="1"/>
</dbReference>
<dbReference type="HAMAP" id="MF_00093">
    <property type="entry name" value="Rel_fac_1"/>
    <property type="match status" value="1"/>
</dbReference>
<dbReference type="AlphaFoldDB" id="A0A9D0ZTE3"/>
<dbReference type="Proteomes" id="UP000886886">
    <property type="component" value="Unassembled WGS sequence"/>
</dbReference>
<keyword evidence="4 8" id="KW-0488">Methylation</keyword>
<evidence type="ECO:0000256" key="4">
    <source>
        <dbReference type="ARBA" id="ARBA00022481"/>
    </source>
</evidence>
<dbReference type="PROSITE" id="PS00745">
    <property type="entry name" value="RF_PROK_I"/>
    <property type="match status" value="1"/>
</dbReference>
<evidence type="ECO:0000256" key="1">
    <source>
        <dbReference type="ARBA" id="ARBA00002986"/>
    </source>
</evidence>
<evidence type="ECO:0000259" key="10">
    <source>
        <dbReference type="PROSITE" id="PS00745"/>
    </source>
</evidence>
<dbReference type="EMBL" id="DVFT01000032">
    <property type="protein sequence ID" value="HIQ95424.1"/>
    <property type="molecule type" value="Genomic_DNA"/>
</dbReference>
<evidence type="ECO:0000256" key="2">
    <source>
        <dbReference type="ARBA" id="ARBA00004496"/>
    </source>
</evidence>
<sequence length="358" mass="40781">MFDRLEDLLIRYEEIMNELNEPSVVNDQARFQKLMKEQSELAPIVEAYREYKKCNETVEESLSLLEEETDEEMREMLKEELSDAKKRIGELEHELKILLLPKDPNDDKNVIVEIRAGAGGDEAALFAAEIYRMLVKYAERRHWKTEMMSLNENGIGGFKEATFMINGQGAYSRLKYESGVHRVQRVPETESGGRIHTSTITVAIMPEAEEIDFHLDLNECKFDVFRASGNGGQCVNTTDSAVRLTHIPTGIVISCQDEKSQLKNKDKALKILRSRLYEMELAKRHDAEAEARKSQIGTGDRSEKIRTYNFPQGRVTDHRIKLTLHQLENVLDGDLDLVIDPLIAADQAAKLANLNEEA</sequence>
<dbReference type="InterPro" id="IPR050057">
    <property type="entry name" value="Prokaryotic/Mito_RF"/>
</dbReference>
<dbReference type="FunFam" id="3.30.70.1660:FF:000004">
    <property type="entry name" value="Peptide chain release factor 1"/>
    <property type="match status" value="1"/>
</dbReference>
<dbReference type="InterPro" id="IPR005139">
    <property type="entry name" value="PCRF"/>
</dbReference>
<evidence type="ECO:0000313" key="12">
    <source>
        <dbReference type="Proteomes" id="UP000886886"/>
    </source>
</evidence>
<name>A0A9D0ZTE3_9FIRM</name>
<dbReference type="FunFam" id="3.30.70.1660:FF:000002">
    <property type="entry name" value="Peptide chain release factor 1"/>
    <property type="match status" value="1"/>
</dbReference>
<comment type="subcellular location">
    <subcellularLocation>
        <location evidence="2 8">Cytoplasm</location>
    </subcellularLocation>
</comment>
<feature type="domain" description="Prokaryotic-type class I peptide chain release factors" evidence="10">
    <location>
        <begin position="226"/>
        <end position="242"/>
    </location>
</feature>
<evidence type="ECO:0000256" key="5">
    <source>
        <dbReference type="ARBA" id="ARBA00022490"/>
    </source>
</evidence>
<organism evidence="11 12">
    <name type="scientific">Candidatus Limivivens merdigallinarum</name>
    <dbReference type="NCBI Taxonomy" id="2840859"/>
    <lineage>
        <taxon>Bacteria</taxon>
        <taxon>Bacillati</taxon>
        <taxon>Bacillota</taxon>
        <taxon>Clostridia</taxon>
        <taxon>Lachnospirales</taxon>
        <taxon>Lachnospiraceae</taxon>
        <taxon>Lachnospiraceae incertae sedis</taxon>
        <taxon>Candidatus Limivivens</taxon>
    </lineage>
</organism>
<gene>
    <name evidence="8 11" type="primary">prfA</name>
    <name evidence="11" type="ORF">IAB26_02580</name>
</gene>
<dbReference type="NCBIfam" id="NF001859">
    <property type="entry name" value="PRK00591.1"/>
    <property type="match status" value="1"/>
</dbReference>
<dbReference type="NCBIfam" id="TIGR00019">
    <property type="entry name" value="prfA"/>
    <property type="match status" value="1"/>
</dbReference>
<dbReference type="GO" id="GO:0005829">
    <property type="term" value="C:cytosol"/>
    <property type="evidence" value="ECO:0007669"/>
    <property type="project" value="UniProtKB-ARBA"/>
</dbReference>
<keyword evidence="6 8" id="KW-0648">Protein biosynthesis</keyword>
<reference evidence="11" key="1">
    <citation type="submission" date="2020-10" db="EMBL/GenBank/DDBJ databases">
        <authorList>
            <person name="Gilroy R."/>
        </authorList>
    </citation>
    <scope>NUCLEOTIDE SEQUENCE</scope>
    <source>
        <strain evidence="11">ChiSjej3B21-11622</strain>
    </source>
</reference>
<keyword evidence="9" id="KW-0175">Coiled coil</keyword>
<dbReference type="GO" id="GO:0016149">
    <property type="term" value="F:translation release factor activity, codon specific"/>
    <property type="evidence" value="ECO:0007669"/>
    <property type="project" value="UniProtKB-UniRule"/>
</dbReference>
<dbReference type="PANTHER" id="PTHR43804:SF7">
    <property type="entry name" value="LD18447P"/>
    <property type="match status" value="1"/>
</dbReference>
<feature type="modified residue" description="N5-methylglutamine" evidence="8">
    <location>
        <position position="233"/>
    </location>
</feature>
<dbReference type="PANTHER" id="PTHR43804">
    <property type="entry name" value="LD18447P"/>
    <property type="match status" value="1"/>
</dbReference>
<dbReference type="Pfam" id="PF00472">
    <property type="entry name" value="RF-1"/>
    <property type="match status" value="1"/>
</dbReference>
<evidence type="ECO:0000256" key="9">
    <source>
        <dbReference type="SAM" id="Coils"/>
    </source>
</evidence>
<evidence type="ECO:0000313" key="11">
    <source>
        <dbReference type="EMBL" id="HIQ95424.1"/>
    </source>
</evidence>
<evidence type="ECO:0000256" key="8">
    <source>
        <dbReference type="HAMAP-Rule" id="MF_00093"/>
    </source>
</evidence>
<comment type="PTM">
    <text evidence="8">Methylated by PrmC. Methylation increases the termination efficiency of RF1.</text>
</comment>
<evidence type="ECO:0000256" key="3">
    <source>
        <dbReference type="ARBA" id="ARBA00010835"/>
    </source>
</evidence>
<dbReference type="Gene3D" id="3.30.70.1660">
    <property type="match status" value="2"/>
</dbReference>
<comment type="function">
    <text evidence="1 8">Peptide chain release factor 1 directs the termination of translation in response to the peptide chain termination codons UAG and UAA.</text>
</comment>
<dbReference type="InterPro" id="IPR045853">
    <property type="entry name" value="Pep_chain_release_fac_I_sf"/>
</dbReference>
<evidence type="ECO:0000256" key="6">
    <source>
        <dbReference type="ARBA" id="ARBA00022917"/>
    </source>
</evidence>
<dbReference type="SMART" id="SM00937">
    <property type="entry name" value="PCRF"/>
    <property type="match status" value="1"/>
</dbReference>
<dbReference type="Pfam" id="PF03462">
    <property type="entry name" value="PCRF"/>
    <property type="match status" value="1"/>
</dbReference>
<dbReference type="FunFam" id="3.30.160.20:FF:000004">
    <property type="entry name" value="Peptide chain release factor 1"/>
    <property type="match status" value="1"/>
</dbReference>
<protein>
    <recommendedName>
        <fullName evidence="7 8">Peptide chain release factor 1</fullName>
        <shortName evidence="8">RF-1</shortName>
    </recommendedName>
</protein>
<dbReference type="Gene3D" id="6.10.140.1950">
    <property type="match status" value="1"/>
</dbReference>
<keyword evidence="5 8" id="KW-0963">Cytoplasm</keyword>
<comment type="caution">
    <text evidence="11">The sequence shown here is derived from an EMBL/GenBank/DDBJ whole genome shotgun (WGS) entry which is preliminary data.</text>
</comment>
<dbReference type="SUPFAM" id="SSF75620">
    <property type="entry name" value="Release factor"/>
    <property type="match status" value="1"/>
</dbReference>
<reference evidence="11" key="2">
    <citation type="journal article" date="2021" name="PeerJ">
        <title>Extensive microbial diversity within the chicken gut microbiome revealed by metagenomics and culture.</title>
        <authorList>
            <person name="Gilroy R."/>
            <person name="Ravi A."/>
            <person name="Getino M."/>
            <person name="Pursley I."/>
            <person name="Horton D.L."/>
            <person name="Alikhan N.F."/>
            <person name="Baker D."/>
            <person name="Gharbi K."/>
            <person name="Hall N."/>
            <person name="Watson M."/>
            <person name="Adriaenssens E.M."/>
            <person name="Foster-Nyarko E."/>
            <person name="Jarju S."/>
            <person name="Secka A."/>
            <person name="Antonio M."/>
            <person name="Oren A."/>
            <person name="Chaudhuri R.R."/>
            <person name="La Ragione R."/>
            <person name="Hildebrand F."/>
            <person name="Pallen M.J."/>
        </authorList>
    </citation>
    <scope>NUCLEOTIDE SEQUENCE</scope>
    <source>
        <strain evidence="11">ChiSjej3B21-11622</strain>
    </source>
</reference>
<proteinExistence type="inferred from homology"/>